<evidence type="ECO:0008006" key="4">
    <source>
        <dbReference type="Google" id="ProtNLM"/>
    </source>
</evidence>
<dbReference type="EMBL" id="WHVB01000003">
    <property type="protein sequence ID" value="KAF8485342.1"/>
    <property type="molecule type" value="Genomic_DNA"/>
</dbReference>
<name>A0A9P5TDB8_9AGAM</name>
<keyword evidence="3" id="KW-1185">Reference proteome</keyword>
<reference evidence="2" key="2">
    <citation type="journal article" date="2020" name="Nat. Commun.">
        <title>Large-scale genome sequencing of mycorrhizal fungi provides insights into the early evolution of symbiotic traits.</title>
        <authorList>
            <person name="Miyauchi S."/>
            <person name="Kiss E."/>
            <person name="Kuo A."/>
            <person name="Drula E."/>
            <person name="Kohler A."/>
            <person name="Sanchez-Garcia M."/>
            <person name="Morin E."/>
            <person name="Andreopoulos B."/>
            <person name="Barry K.W."/>
            <person name="Bonito G."/>
            <person name="Buee M."/>
            <person name="Carver A."/>
            <person name="Chen C."/>
            <person name="Cichocki N."/>
            <person name="Clum A."/>
            <person name="Culley D."/>
            <person name="Crous P.W."/>
            <person name="Fauchery L."/>
            <person name="Girlanda M."/>
            <person name="Hayes R.D."/>
            <person name="Keri Z."/>
            <person name="LaButti K."/>
            <person name="Lipzen A."/>
            <person name="Lombard V."/>
            <person name="Magnuson J."/>
            <person name="Maillard F."/>
            <person name="Murat C."/>
            <person name="Nolan M."/>
            <person name="Ohm R.A."/>
            <person name="Pangilinan J."/>
            <person name="Pereira M.F."/>
            <person name="Perotto S."/>
            <person name="Peter M."/>
            <person name="Pfister S."/>
            <person name="Riley R."/>
            <person name="Sitrit Y."/>
            <person name="Stielow J.B."/>
            <person name="Szollosi G."/>
            <person name="Zifcakova L."/>
            <person name="Stursova M."/>
            <person name="Spatafora J.W."/>
            <person name="Tedersoo L."/>
            <person name="Vaario L.M."/>
            <person name="Yamada A."/>
            <person name="Yan M."/>
            <person name="Wang P."/>
            <person name="Xu J."/>
            <person name="Bruns T."/>
            <person name="Baldrian P."/>
            <person name="Vilgalys R."/>
            <person name="Dunand C."/>
            <person name="Henrissat B."/>
            <person name="Grigoriev I.V."/>
            <person name="Hibbett D."/>
            <person name="Nagy L.G."/>
            <person name="Martin F.M."/>
        </authorList>
    </citation>
    <scope>NUCLEOTIDE SEQUENCE</scope>
    <source>
        <strain evidence="2">Prilba</strain>
    </source>
</reference>
<gene>
    <name evidence="2" type="ORF">DFH94DRAFT_720015</name>
</gene>
<dbReference type="AlphaFoldDB" id="A0A9P5TDB8"/>
<accession>A0A9P5TDB8</accession>
<feature type="chain" id="PRO_5040344584" description="Secreted protein" evidence="1">
    <location>
        <begin position="18"/>
        <end position="92"/>
    </location>
</feature>
<feature type="signal peptide" evidence="1">
    <location>
        <begin position="1"/>
        <end position="17"/>
    </location>
</feature>
<evidence type="ECO:0000256" key="1">
    <source>
        <dbReference type="SAM" id="SignalP"/>
    </source>
</evidence>
<comment type="caution">
    <text evidence="2">The sequence shown here is derived from an EMBL/GenBank/DDBJ whole genome shotgun (WGS) entry which is preliminary data.</text>
</comment>
<dbReference type="Proteomes" id="UP000759537">
    <property type="component" value="Unassembled WGS sequence"/>
</dbReference>
<protein>
    <recommendedName>
        <fullName evidence="4">Secreted protein</fullName>
    </recommendedName>
</protein>
<sequence>MYVLSLVLNILLGACRCLLRCLVITDQHFPLAWRSVIFNDFPPLICYIGSDFVPALTWTHVFAPSNFWDNVACAQDQHDLEGFSAYGRLACA</sequence>
<proteinExistence type="predicted"/>
<keyword evidence="1" id="KW-0732">Signal</keyword>
<evidence type="ECO:0000313" key="3">
    <source>
        <dbReference type="Proteomes" id="UP000759537"/>
    </source>
</evidence>
<organism evidence="2 3">
    <name type="scientific">Russula ochroleuca</name>
    <dbReference type="NCBI Taxonomy" id="152965"/>
    <lineage>
        <taxon>Eukaryota</taxon>
        <taxon>Fungi</taxon>
        <taxon>Dikarya</taxon>
        <taxon>Basidiomycota</taxon>
        <taxon>Agaricomycotina</taxon>
        <taxon>Agaricomycetes</taxon>
        <taxon>Russulales</taxon>
        <taxon>Russulaceae</taxon>
        <taxon>Russula</taxon>
    </lineage>
</organism>
<evidence type="ECO:0000313" key="2">
    <source>
        <dbReference type="EMBL" id="KAF8485342.1"/>
    </source>
</evidence>
<reference evidence="2" key="1">
    <citation type="submission" date="2019-10" db="EMBL/GenBank/DDBJ databases">
        <authorList>
            <consortium name="DOE Joint Genome Institute"/>
            <person name="Kuo A."/>
            <person name="Miyauchi S."/>
            <person name="Kiss E."/>
            <person name="Drula E."/>
            <person name="Kohler A."/>
            <person name="Sanchez-Garcia M."/>
            <person name="Andreopoulos B."/>
            <person name="Barry K.W."/>
            <person name="Bonito G."/>
            <person name="Buee M."/>
            <person name="Carver A."/>
            <person name="Chen C."/>
            <person name="Cichocki N."/>
            <person name="Clum A."/>
            <person name="Culley D."/>
            <person name="Crous P.W."/>
            <person name="Fauchery L."/>
            <person name="Girlanda M."/>
            <person name="Hayes R."/>
            <person name="Keri Z."/>
            <person name="LaButti K."/>
            <person name="Lipzen A."/>
            <person name="Lombard V."/>
            <person name="Magnuson J."/>
            <person name="Maillard F."/>
            <person name="Morin E."/>
            <person name="Murat C."/>
            <person name="Nolan M."/>
            <person name="Ohm R."/>
            <person name="Pangilinan J."/>
            <person name="Pereira M."/>
            <person name="Perotto S."/>
            <person name="Peter M."/>
            <person name="Riley R."/>
            <person name="Sitrit Y."/>
            <person name="Stielow B."/>
            <person name="Szollosi G."/>
            <person name="Zifcakova L."/>
            <person name="Stursova M."/>
            <person name="Spatafora J.W."/>
            <person name="Tedersoo L."/>
            <person name="Vaario L.-M."/>
            <person name="Yamada A."/>
            <person name="Yan M."/>
            <person name="Wang P."/>
            <person name="Xu J."/>
            <person name="Bruns T."/>
            <person name="Baldrian P."/>
            <person name="Vilgalys R."/>
            <person name="Henrissat B."/>
            <person name="Grigoriev I.V."/>
            <person name="Hibbett D."/>
            <person name="Nagy L.G."/>
            <person name="Martin F.M."/>
        </authorList>
    </citation>
    <scope>NUCLEOTIDE SEQUENCE</scope>
    <source>
        <strain evidence="2">Prilba</strain>
    </source>
</reference>